<keyword evidence="2" id="KW-1185">Reference proteome</keyword>
<protein>
    <submittedName>
        <fullName evidence="1">Uncharacterized protein</fullName>
    </submittedName>
</protein>
<organism evidence="1 2">
    <name type="scientific">Prevotella melaninogenica</name>
    <dbReference type="NCBI Taxonomy" id="28132"/>
    <lineage>
        <taxon>Bacteria</taxon>
        <taxon>Pseudomonadati</taxon>
        <taxon>Bacteroidota</taxon>
        <taxon>Bacteroidia</taxon>
        <taxon>Bacteroidales</taxon>
        <taxon>Prevotellaceae</taxon>
        <taxon>Prevotella</taxon>
    </lineage>
</organism>
<sequence>MTSDDSFELLPKEIGTINSYQNNSPKLSSVVDKVSPKQSVAMDSIPSTNEMDIVLKGPHSSYVIPKDMKTISLVIKAKDNESDPMELYRIVRFNASKKDRRIQWMEFSPTIFSSKKVQKSGYVNFIAHQYGSHSYKLTFPENEMIPGEYGIFLSTINGTTIPVGTFSIPK</sequence>
<proteinExistence type="predicted"/>
<comment type="caution">
    <text evidence="1">The sequence shown here is derived from an EMBL/GenBank/DDBJ whole genome shotgun (WGS) entry which is preliminary data.</text>
</comment>
<dbReference type="EMBL" id="JAHXCP010000023">
    <property type="protein sequence ID" value="MBW4755465.1"/>
    <property type="molecule type" value="Genomic_DNA"/>
</dbReference>
<evidence type="ECO:0000313" key="1">
    <source>
        <dbReference type="EMBL" id="MBW4755465.1"/>
    </source>
</evidence>
<dbReference type="Proteomes" id="UP000812077">
    <property type="component" value="Unassembled WGS sequence"/>
</dbReference>
<name>A0ABS6Y9Y5_9BACT</name>
<dbReference type="RefSeq" id="WP_219433922.1">
    <property type="nucleotide sequence ID" value="NZ_JAHXCP010000023.1"/>
</dbReference>
<reference evidence="1 2" key="1">
    <citation type="submission" date="2021-07" db="EMBL/GenBank/DDBJ databases">
        <title>Genomic diversity and antimicrobial resistance of Prevotella spp. isolated from chronic lung disease airways.</title>
        <authorList>
            <person name="Webb K.A."/>
            <person name="Olagoke O.S."/>
            <person name="Baird T."/>
            <person name="Neill J."/>
            <person name="Pham A."/>
            <person name="Wells T.J."/>
            <person name="Ramsay K.A."/>
            <person name="Bell S.C."/>
            <person name="Sarovich D.S."/>
            <person name="Price E.P."/>
        </authorList>
    </citation>
    <scope>NUCLEOTIDE SEQUENCE [LARGE SCALE GENOMIC DNA]</scope>
    <source>
        <strain evidence="1 2">SCHI0027.S.6</strain>
    </source>
</reference>
<accession>A0ABS6Y9Y5</accession>
<evidence type="ECO:0000313" key="2">
    <source>
        <dbReference type="Proteomes" id="UP000812077"/>
    </source>
</evidence>
<gene>
    <name evidence="1" type="ORF">KZO77_10585</name>
</gene>